<evidence type="ECO:0000313" key="4">
    <source>
        <dbReference type="Proteomes" id="UP001501020"/>
    </source>
</evidence>
<evidence type="ECO:0000259" key="2">
    <source>
        <dbReference type="Pfam" id="PF04909"/>
    </source>
</evidence>
<dbReference type="PANTHER" id="PTHR21240:SF28">
    <property type="entry name" value="ISO-OROTATE DECARBOXYLASE (EUROFUNG)"/>
    <property type="match status" value="1"/>
</dbReference>
<evidence type="ECO:0000313" key="3">
    <source>
        <dbReference type="EMBL" id="GAA2149997.1"/>
    </source>
</evidence>
<accession>A0ABN2ZY46</accession>
<gene>
    <name evidence="3" type="ORF">GCM10009727_53950</name>
</gene>
<dbReference type="Proteomes" id="UP001501020">
    <property type="component" value="Unassembled WGS sequence"/>
</dbReference>
<evidence type="ECO:0000256" key="1">
    <source>
        <dbReference type="ARBA" id="ARBA00023239"/>
    </source>
</evidence>
<feature type="domain" description="Amidohydrolase-related" evidence="2">
    <location>
        <begin position="3"/>
        <end position="312"/>
    </location>
</feature>
<proteinExistence type="predicted"/>
<dbReference type="InterPro" id="IPR032465">
    <property type="entry name" value="ACMSD"/>
</dbReference>
<dbReference type="Pfam" id="PF04909">
    <property type="entry name" value="Amidohydro_2"/>
    <property type="match status" value="1"/>
</dbReference>
<dbReference type="SUPFAM" id="SSF51556">
    <property type="entry name" value="Metallo-dependent hydrolases"/>
    <property type="match status" value="1"/>
</dbReference>
<keyword evidence="1" id="KW-0456">Lyase</keyword>
<protein>
    <submittedName>
        <fullName evidence="3">Amidohydrolase family protein</fullName>
    </submittedName>
</protein>
<dbReference type="EMBL" id="BAAAMR010000053">
    <property type="protein sequence ID" value="GAA2149997.1"/>
    <property type="molecule type" value="Genomic_DNA"/>
</dbReference>
<comment type="caution">
    <text evidence="3">The sequence shown here is derived from an EMBL/GenBank/DDBJ whole genome shotgun (WGS) entry which is preliminary data.</text>
</comment>
<dbReference type="PANTHER" id="PTHR21240">
    <property type="entry name" value="2-AMINO-3-CARBOXYLMUCONATE-6-SEMIALDEHYDE DECARBOXYLASE"/>
    <property type="match status" value="1"/>
</dbReference>
<organism evidence="3 4">
    <name type="scientific">Actinomadura napierensis</name>
    <dbReference type="NCBI Taxonomy" id="267854"/>
    <lineage>
        <taxon>Bacteria</taxon>
        <taxon>Bacillati</taxon>
        <taxon>Actinomycetota</taxon>
        <taxon>Actinomycetes</taxon>
        <taxon>Streptosporangiales</taxon>
        <taxon>Thermomonosporaceae</taxon>
        <taxon>Actinomadura</taxon>
    </lineage>
</organism>
<sequence length="321" mass="33479">MIIDVHAHLSPPESARRYPMPPSLTDVDAMLDARSEAGIDLTVIGSPVGAGAMMRVPGVDNYRQPADRLRALHDWTAALVARFPERLRAYAYVNPLGSEAELRAADETVRDPAFVGFVINSSVRGRFLDDPAADGFFALAAERRLPVFVHPPAEPAGARDVADLRFVEQVSRFADVASGLAMIAFAGWPDRYPDLALIGATGGGGVAALTDKLDLAARPRPFGLPGGAEAPAVSASPGAAIRRMYVDTAAPSDALTAMNLAVFGAGHMLLGTDSPPVPVPPARAVARIRDLPIGPAEQAAILGGNAASLFGLAPVRTGGRT</sequence>
<reference evidence="3 4" key="1">
    <citation type="journal article" date="2019" name="Int. J. Syst. Evol. Microbiol.">
        <title>The Global Catalogue of Microorganisms (GCM) 10K type strain sequencing project: providing services to taxonomists for standard genome sequencing and annotation.</title>
        <authorList>
            <consortium name="The Broad Institute Genomics Platform"/>
            <consortium name="The Broad Institute Genome Sequencing Center for Infectious Disease"/>
            <person name="Wu L."/>
            <person name="Ma J."/>
        </authorList>
    </citation>
    <scope>NUCLEOTIDE SEQUENCE [LARGE SCALE GENOMIC DNA]</scope>
    <source>
        <strain evidence="3 4">JCM 13850</strain>
    </source>
</reference>
<dbReference type="Gene3D" id="3.20.20.140">
    <property type="entry name" value="Metal-dependent hydrolases"/>
    <property type="match status" value="1"/>
</dbReference>
<keyword evidence="4" id="KW-1185">Reference proteome</keyword>
<dbReference type="InterPro" id="IPR032466">
    <property type="entry name" value="Metal_Hydrolase"/>
</dbReference>
<dbReference type="RefSeq" id="WP_344272755.1">
    <property type="nucleotide sequence ID" value="NZ_BAAAMR010000053.1"/>
</dbReference>
<name>A0ABN2ZY46_9ACTN</name>
<dbReference type="InterPro" id="IPR006680">
    <property type="entry name" value="Amidohydro-rel"/>
</dbReference>